<sequence length="85" mass="9543">MLAVWQGMLWVFVQLVERARGLDTRSIVEVGVFGGLKPLINLTDEATALQSIGLRKLIGPHRHLLTLELAYPNPSQYYAAPDTRR</sequence>
<dbReference type="AlphaFoldDB" id="A0A9P7ZIM4"/>
<protein>
    <submittedName>
        <fullName evidence="2">Uncharacterized protein</fullName>
    </submittedName>
</protein>
<evidence type="ECO:0000256" key="1">
    <source>
        <dbReference type="SAM" id="SignalP"/>
    </source>
</evidence>
<gene>
    <name evidence="2" type="ORF">F5Z01DRAFT_219212</name>
</gene>
<dbReference type="GeneID" id="70289100"/>
<feature type="signal peptide" evidence="1">
    <location>
        <begin position="1"/>
        <end position="21"/>
    </location>
</feature>
<feature type="chain" id="PRO_5040155377" evidence="1">
    <location>
        <begin position="22"/>
        <end position="85"/>
    </location>
</feature>
<proteinExistence type="predicted"/>
<dbReference type="Proteomes" id="UP000887229">
    <property type="component" value="Unassembled WGS sequence"/>
</dbReference>
<organism evidence="2 3">
    <name type="scientific">Emericellopsis atlantica</name>
    <dbReference type="NCBI Taxonomy" id="2614577"/>
    <lineage>
        <taxon>Eukaryota</taxon>
        <taxon>Fungi</taxon>
        <taxon>Dikarya</taxon>
        <taxon>Ascomycota</taxon>
        <taxon>Pezizomycotina</taxon>
        <taxon>Sordariomycetes</taxon>
        <taxon>Hypocreomycetidae</taxon>
        <taxon>Hypocreales</taxon>
        <taxon>Bionectriaceae</taxon>
        <taxon>Emericellopsis</taxon>
    </lineage>
</organism>
<reference evidence="2" key="1">
    <citation type="journal article" date="2021" name="IMA Fungus">
        <title>Genomic characterization of three marine fungi, including Emericellopsis atlantica sp. nov. with signatures of a generalist lifestyle and marine biomass degradation.</title>
        <authorList>
            <person name="Hagestad O.C."/>
            <person name="Hou L."/>
            <person name="Andersen J.H."/>
            <person name="Hansen E.H."/>
            <person name="Altermark B."/>
            <person name="Li C."/>
            <person name="Kuhnert E."/>
            <person name="Cox R.J."/>
            <person name="Crous P.W."/>
            <person name="Spatafora J.W."/>
            <person name="Lail K."/>
            <person name="Amirebrahimi M."/>
            <person name="Lipzen A."/>
            <person name="Pangilinan J."/>
            <person name="Andreopoulos W."/>
            <person name="Hayes R.D."/>
            <person name="Ng V."/>
            <person name="Grigoriev I.V."/>
            <person name="Jackson S.A."/>
            <person name="Sutton T.D.S."/>
            <person name="Dobson A.D.W."/>
            <person name="Rama T."/>
        </authorList>
    </citation>
    <scope>NUCLEOTIDE SEQUENCE</scope>
    <source>
        <strain evidence="2">TS7</strain>
    </source>
</reference>
<dbReference type="RefSeq" id="XP_046116520.1">
    <property type="nucleotide sequence ID" value="XM_046258197.1"/>
</dbReference>
<keyword evidence="3" id="KW-1185">Reference proteome</keyword>
<name>A0A9P7ZIM4_9HYPO</name>
<evidence type="ECO:0000313" key="2">
    <source>
        <dbReference type="EMBL" id="KAG9252596.1"/>
    </source>
</evidence>
<evidence type="ECO:0000313" key="3">
    <source>
        <dbReference type="Proteomes" id="UP000887229"/>
    </source>
</evidence>
<keyword evidence="1" id="KW-0732">Signal</keyword>
<comment type="caution">
    <text evidence="2">The sequence shown here is derived from an EMBL/GenBank/DDBJ whole genome shotgun (WGS) entry which is preliminary data.</text>
</comment>
<accession>A0A9P7ZIM4</accession>
<dbReference type="EMBL" id="MU251261">
    <property type="protein sequence ID" value="KAG9252596.1"/>
    <property type="molecule type" value="Genomic_DNA"/>
</dbReference>